<name>A0A5K8A0V5_9BACT</name>
<dbReference type="Gene3D" id="2.60.120.10">
    <property type="entry name" value="Jelly Rolls"/>
    <property type="match status" value="1"/>
</dbReference>
<gene>
    <name evidence="2" type="ORF">DSCO28_65640</name>
</gene>
<evidence type="ECO:0000313" key="2">
    <source>
        <dbReference type="EMBL" id="BBO85998.1"/>
    </source>
</evidence>
<proteinExistence type="predicted"/>
<dbReference type="InterPro" id="IPR014710">
    <property type="entry name" value="RmlC-like_jellyroll"/>
</dbReference>
<evidence type="ECO:0000313" key="3">
    <source>
        <dbReference type="Proteomes" id="UP000425960"/>
    </source>
</evidence>
<dbReference type="SUPFAM" id="SSF51206">
    <property type="entry name" value="cAMP-binding domain-like"/>
    <property type="match status" value="1"/>
</dbReference>
<dbReference type="InterPro" id="IPR000595">
    <property type="entry name" value="cNMP-bd_dom"/>
</dbReference>
<reference evidence="2 3" key="1">
    <citation type="submission" date="2019-11" db="EMBL/GenBank/DDBJ databases">
        <title>Comparative genomics of hydrocarbon-degrading Desulfosarcina strains.</title>
        <authorList>
            <person name="Watanabe M."/>
            <person name="Kojima H."/>
            <person name="Fukui M."/>
        </authorList>
    </citation>
    <scope>NUCLEOTIDE SEQUENCE [LARGE SCALE GENOMIC DNA]</scope>
    <source>
        <strain evidence="2 3">28bB2T</strain>
    </source>
</reference>
<dbReference type="PROSITE" id="PS50042">
    <property type="entry name" value="CNMP_BINDING_3"/>
    <property type="match status" value="1"/>
</dbReference>
<accession>A0A5K8A0V5</accession>
<evidence type="ECO:0000259" key="1">
    <source>
        <dbReference type="PROSITE" id="PS50042"/>
    </source>
</evidence>
<sequence length="152" mass="17429">MVDPALLKSLAFYDDLSDAMIDRLASIAEIREYKEGDFLNKHRRGAKFFYNILDGEISLEFESLTGKIVRLETIVAGGAIGFSSLIEMEEKTYLSDARAISPTRVLRFLASEMALLFYQDFELGFLIMRRIAKIAKRRLMYRTHPIPQILSI</sequence>
<organism evidence="2 3">
    <name type="scientific">Desulfosarcina ovata subsp. sediminis</name>
    <dbReference type="NCBI Taxonomy" id="885957"/>
    <lineage>
        <taxon>Bacteria</taxon>
        <taxon>Pseudomonadati</taxon>
        <taxon>Thermodesulfobacteriota</taxon>
        <taxon>Desulfobacteria</taxon>
        <taxon>Desulfobacterales</taxon>
        <taxon>Desulfosarcinaceae</taxon>
        <taxon>Desulfosarcina</taxon>
    </lineage>
</organism>
<dbReference type="Proteomes" id="UP000425960">
    <property type="component" value="Chromosome"/>
</dbReference>
<dbReference type="CDD" id="cd00038">
    <property type="entry name" value="CAP_ED"/>
    <property type="match status" value="1"/>
</dbReference>
<dbReference type="AlphaFoldDB" id="A0A5K8A0V5"/>
<dbReference type="RefSeq" id="WP_155325443.1">
    <property type="nucleotide sequence ID" value="NZ_AP021876.1"/>
</dbReference>
<feature type="domain" description="Cyclic nucleotide-binding" evidence="1">
    <location>
        <begin position="12"/>
        <end position="108"/>
    </location>
</feature>
<dbReference type="InterPro" id="IPR018490">
    <property type="entry name" value="cNMP-bd_dom_sf"/>
</dbReference>
<protein>
    <recommendedName>
        <fullName evidence="1">Cyclic nucleotide-binding domain-containing protein</fullName>
    </recommendedName>
</protein>
<dbReference type="EMBL" id="AP021876">
    <property type="protein sequence ID" value="BBO85998.1"/>
    <property type="molecule type" value="Genomic_DNA"/>
</dbReference>
<dbReference type="Pfam" id="PF00027">
    <property type="entry name" value="cNMP_binding"/>
    <property type="match status" value="1"/>
</dbReference>
<dbReference type="KEGG" id="dov:DSCO28_65640"/>